<reference evidence="3 4" key="1">
    <citation type="submission" date="2015-12" db="EMBL/GenBank/DDBJ databases">
        <title>The genome of Folsomia candida.</title>
        <authorList>
            <person name="Faddeeva A."/>
            <person name="Derks M.F."/>
            <person name="Anvar Y."/>
            <person name="Smit S."/>
            <person name="Van Straalen N."/>
            <person name="Roelofs D."/>
        </authorList>
    </citation>
    <scope>NUCLEOTIDE SEQUENCE [LARGE SCALE GENOMIC DNA]</scope>
    <source>
        <strain evidence="3 4">VU population</strain>
        <tissue evidence="3">Whole body</tissue>
    </source>
</reference>
<keyword evidence="4" id="KW-1185">Reference proteome</keyword>
<gene>
    <name evidence="3" type="ORF">Fcan01_24382</name>
</gene>
<dbReference type="Gene3D" id="3.30.160.60">
    <property type="entry name" value="Classic Zinc Finger"/>
    <property type="match status" value="1"/>
</dbReference>
<dbReference type="AlphaFoldDB" id="A0A226D713"/>
<proteinExistence type="predicted"/>
<dbReference type="EMBL" id="LNIX01000031">
    <property type="protein sequence ID" value="OXA40933.1"/>
    <property type="molecule type" value="Genomic_DNA"/>
</dbReference>
<evidence type="ECO:0000313" key="4">
    <source>
        <dbReference type="Proteomes" id="UP000198287"/>
    </source>
</evidence>
<dbReference type="OrthoDB" id="3069995at2759"/>
<evidence type="ECO:0000256" key="1">
    <source>
        <dbReference type="SAM" id="MobiDB-lite"/>
    </source>
</evidence>
<accession>A0A226D713</accession>
<name>A0A226D713_FOLCA</name>
<dbReference type="Proteomes" id="UP000198287">
    <property type="component" value="Unassembled WGS sequence"/>
</dbReference>
<comment type="caution">
    <text evidence="3">The sequence shown here is derived from an EMBL/GenBank/DDBJ whole genome shotgun (WGS) entry which is preliminary data.</text>
</comment>
<sequence length="399" mass="45512">MHKMAKDGIFKSKRNGTGHILQDLLSSTVRLTRSNFGDLFPPQIEDNNLSPELSSFFCSICSESTSLSTITVQQMEILAKFVLNQEQVSLFEDHPPIFCCKICSSAILSLAKLSTQIENITISLRAVISRRNGLFNKVKNEGKISEFSNDIGGCPADHVSNNDDAQQLTGFVEEEEFFIKVEPTDDDEDDDDRHNTTSDPLYDPGRPEYDADSEDKCVCKICNVKFVTKRSLMRHLSNKKIHPEIPHADFYHISTRKVRKEWVCKLCKMNFNVFYYFDRHLRNKKIHPDISEAEILECIKAYPHAKRRISEQEYSPSLILLSGFAEYMESHISDLRIDPVGGGGGVDLREMHPPVFIIWFSASDGSMRSSEMCDSMYSAKRERRMKLGEYSCSEILLFA</sequence>
<organism evidence="3 4">
    <name type="scientific">Folsomia candida</name>
    <name type="common">Springtail</name>
    <dbReference type="NCBI Taxonomy" id="158441"/>
    <lineage>
        <taxon>Eukaryota</taxon>
        <taxon>Metazoa</taxon>
        <taxon>Ecdysozoa</taxon>
        <taxon>Arthropoda</taxon>
        <taxon>Hexapoda</taxon>
        <taxon>Collembola</taxon>
        <taxon>Entomobryomorpha</taxon>
        <taxon>Isotomoidea</taxon>
        <taxon>Isotomidae</taxon>
        <taxon>Proisotominae</taxon>
        <taxon>Folsomia</taxon>
    </lineage>
</organism>
<dbReference type="SMART" id="SM00355">
    <property type="entry name" value="ZnF_C2H2"/>
    <property type="match status" value="2"/>
</dbReference>
<dbReference type="InterPro" id="IPR013087">
    <property type="entry name" value="Znf_C2H2_type"/>
</dbReference>
<feature type="domain" description="C2H2-type" evidence="2">
    <location>
        <begin position="217"/>
        <end position="242"/>
    </location>
</feature>
<evidence type="ECO:0000259" key="2">
    <source>
        <dbReference type="SMART" id="SM00355"/>
    </source>
</evidence>
<feature type="region of interest" description="Disordered" evidence="1">
    <location>
        <begin position="183"/>
        <end position="210"/>
    </location>
</feature>
<evidence type="ECO:0000313" key="3">
    <source>
        <dbReference type="EMBL" id="OXA40933.1"/>
    </source>
</evidence>
<feature type="domain" description="C2H2-type" evidence="2">
    <location>
        <begin position="262"/>
        <end position="287"/>
    </location>
</feature>
<protein>
    <recommendedName>
        <fullName evidence="2">C2H2-type domain-containing protein</fullName>
    </recommendedName>
</protein>